<feature type="domain" description="C1q" evidence="6">
    <location>
        <begin position="179"/>
        <end position="328"/>
    </location>
</feature>
<keyword evidence="4" id="KW-0175">Coiled coil</keyword>
<dbReference type="InterPro" id="IPR001073">
    <property type="entry name" value="C1q_dom"/>
</dbReference>
<evidence type="ECO:0000259" key="6">
    <source>
        <dbReference type="PROSITE" id="PS50871"/>
    </source>
</evidence>
<dbReference type="PANTHER" id="PTHR22923">
    <property type="entry name" value="CEREBELLIN-RELATED"/>
    <property type="match status" value="1"/>
</dbReference>
<dbReference type="EnsemblMetazoa" id="G18610.4">
    <property type="protein sequence ID" value="G18610.4:cds"/>
    <property type="gene ID" value="G18610"/>
</dbReference>
<evidence type="ECO:0000256" key="1">
    <source>
        <dbReference type="ARBA" id="ARBA00004613"/>
    </source>
</evidence>
<keyword evidence="2" id="KW-0964">Secreted</keyword>
<dbReference type="Gene3D" id="2.60.120.40">
    <property type="match status" value="1"/>
</dbReference>
<dbReference type="Gene3D" id="2.170.300.10">
    <property type="entry name" value="Tie2 ligand-binding domain superfamily"/>
    <property type="match status" value="1"/>
</dbReference>
<reference evidence="7" key="1">
    <citation type="submission" date="2022-08" db="UniProtKB">
        <authorList>
            <consortium name="EnsemblMetazoa"/>
        </authorList>
    </citation>
    <scope>IDENTIFICATION</scope>
    <source>
        <strain evidence="7">05x7-T-G4-1.051#20</strain>
    </source>
</reference>
<comment type="subcellular location">
    <subcellularLocation>
        <location evidence="1">Secreted</location>
    </subcellularLocation>
</comment>
<dbReference type="GO" id="GO:0005576">
    <property type="term" value="C:extracellular region"/>
    <property type="evidence" value="ECO:0007669"/>
    <property type="project" value="UniProtKB-SubCell"/>
</dbReference>
<evidence type="ECO:0000256" key="2">
    <source>
        <dbReference type="ARBA" id="ARBA00022525"/>
    </source>
</evidence>
<proteinExistence type="predicted"/>
<dbReference type="AlphaFoldDB" id="A0A8W8JHX6"/>
<keyword evidence="3 5" id="KW-0732">Signal</keyword>
<evidence type="ECO:0000256" key="5">
    <source>
        <dbReference type="SAM" id="SignalP"/>
    </source>
</evidence>
<dbReference type="PANTHER" id="PTHR22923:SF116">
    <property type="entry name" value="C1Q DOMAIN-CONTAINING PROTEIN"/>
    <property type="match status" value="1"/>
</dbReference>
<dbReference type="InterPro" id="IPR008983">
    <property type="entry name" value="Tumour_necrosis_fac-like_dom"/>
</dbReference>
<protein>
    <recommendedName>
        <fullName evidence="6">C1q domain-containing protein</fullName>
    </recommendedName>
</protein>
<dbReference type="Pfam" id="PF00386">
    <property type="entry name" value="C1q"/>
    <property type="match status" value="1"/>
</dbReference>
<dbReference type="CDD" id="cd00064">
    <property type="entry name" value="FU"/>
    <property type="match status" value="1"/>
</dbReference>
<dbReference type="InterPro" id="IPR006212">
    <property type="entry name" value="Furin_repeat"/>
</dbReference>
<dbReference type="SMART" id="SM00110">
    <property type="entry name" value="C1Q"/>
    <property type="match status" value="1"/>
</dbReference>
<accession>A0A8W8JHX6</accession>
<evidence type="ECO:0000256" key="3">
    <source>
        <dbReference type="ARBA" id="ARBA00022729"/>
    </source>
</evidence>
<evidence type="ECO:0000256" key="4">
    <source>
        <dbReference type="SAM" id="Coils"/>
    </source>
</evidence>
<dbReference type="PROSITE" id="PS50871">
    <property type="entry name" value="C1Q"/>
    <property type="match status" value="1"/>
</dbReference>
<feature type="signal peptide" evidence="5">
    <location>
        <begin position="1"/>
        <end position="19"/>
    </location>
</feature>
<name>A0A8W8JHX6_MAGGI</name>
<organism evidence="7 8">
    <name type="scientific">Magallana gigas</name>
    <name type="common">Pacific oyster</name>
    <name type="synonym">Crassostrea gigas</name>
    <dbReference type="NCBI Taxonomy" id="29159"/>
    <lineage>
        <taxon>Eukaryota</taxon>
        <taxon>Metazoa</taxon>
        <taxon>Spiralia</taxon>
        <taxon>Lophotrochozoa</taxon>
        <taxon>Mollusca</taxon>
        <taxon>Bivalvia</taxon>
        <taxon>Autobranchia</taxon>
        <taxon>Pteriomorphia</taxon>
        <taxon>Ostreida</taxon>
        <taxon>Ostreoidea</taxon>
        <taxon>Ostreidae</taxon>
        <taxon>Magallana</taxon>
    </lineage>
</organism>
<evidence type="ECO:0000313" key="7">
    <source>
        <dbReference type="EnsemblMetazoa" id="G18610.4:cds"/>
    </source>
</evidence>
<feature type="chain" id="PRO_5036458814" description="C1q domain-containing protein" evidence="5">
    <location>
        <begin position="20"/>
        <end position="328"/>
    </location>
</feature>
<sequence length="328" mass="36090">MMFILVLVSLFVPIEIIEGKKCSELSCCAGYWFNSSGNCVVCPSGLHGVQCSTPCSKGFYGELCTGHCECQDELCIARVWYLRRQVVVISKSDLSTGETFVNGAATSTKKYSSVTKNRDMSLIKEIFLKQDMNQALLLTNNVLQVMTDVQRLKEEVLRLNKENVDLRNQLSSFLNKSSDPRTPIAFYAYFGNDFKSMPKGSTFVFDVVETNLGNGYNKATGIFTAPSSGLYAFTWTVQAAGKHVVQPINSNSQYGEINAALMQNGAVKGVIVADTETKYDMDTATAFVVLETKVGDQFQIAVSEWDGQGDIYSNNSNGRTTFSGFMVS</sequence>
<feature type="coiled-coil region" evidence="4">
    <location>
        <begin position="142"/>
        <end position="176"/>
    </location>
</feature>
<keyword evidence="8" id="KW-1185">Reference proteome</keyword>
<dbReference type="SUPFAM" id="SSF49842">
    <property type="entry name" value="TNF-like"/>
    <property type="match status" value="1"/>
</dbReference>
<evidence type="ECO:0000313" key="8">
    <source>
        <dbReference type="Proteomes" id="UP000005408"/>
    </source>
</evidence>
<dbReference type="Proteomes" id="UP000005408">
    <property type="component" value="Unassembled WGS sequence"/>
</dbReference>
<dbReference type="InterPro" id="IPR050822">
    <property type="entry name" value="Cerebellin_Synaptic_Org"/>
</dbReference>